<keyword evidence="1" id="KW-0812">Transmembrane</keyword>
<evidence type="ECO:0000313" key="3">
    <source>
        <dbReference type="Proteomes" id="UP000270046"/>
    </source>
</evidence>
<protein>
    <submittedName>
        <fullName evidence="2">Uncharacterized protein</fullName>
    </submittedName>
</protein>
<evidence type="ECO:0000313" key="2">
    <source>
        <dbReference type="EMBL" id="AYL95938.1"/>
    </source>
</evidence>
<evidence type="ECO:0000256" key="1">
    <source>
        <dbReference type="SAM" id="Phobius"/>
    </source>
</evidence>
<accession>A0A494VX92</accession>
<dbReference type="KEGG" id="muh:HYN43_011850"/>
<organism evidence="2 3">
    <name type="scientific">Mucilaginibacter celer</name>
    <dbReference type="NCBI Taxonomy" id="2305508"/>
    <lineage>
        <taxon>Bacteria</taxon>
        <taxon>Pseudomonadati</taxon>
        <taxon>Bacteroidota</taxon>
        <taxon>Sphingobacteriia</taxon>
        <taxon>Sphingobacteriales</taxon>
        <taxon>Sphingobacteriaceae</taxon>
        <taxon>Mucilaginibacter</taxon>
    </lineage>
</organism>
<keyword evidence="3" id="KW-1185">Reference proteome</keyword>
<sequence length="79" mass="8811">MNGKVDAGQKKISGFTPGLASVLLLTSLAIIGLKLRRKNRKDIISVYQQTGPHTGMFNYYLRLLKQSIGLAKKYLFLGR</sequence>
<reference evidence="2 3" key="1">
    <citation type="submission" date="2018-10" db="EMBL/GenBank/DDBJ databases">
        <title>Genome sequencing of Mucilaginibacter sp. HYN0043.</title>
        <authorList>
            <person name="Kim M."/>
            <person name="Yi H."/>
        </authorList>
    </citation>
    <scope>NUCLEOTIDE SEQUENCE [LARGE SCALE GENOMIC DNA]</scope>
    <source>
        <strain evidence="2 3">HYN0043</strain>
    </source>
</reference>
<feature type="transmembrane region" description="Helical" evidence="1">
    <location>
        <begin position="12"/>
        <end position="33"/>
    </location>
</feature>
<dbReference type="EMBL" id="CP032869">
    <property type="protein sequence ID" value="AYL95938.1"/>
    <property type="molecule type" value="Genomic_DNA"/>
</dbReference>
<proteinExistence type="predicted"/>
<name>A0A494VX92_9SPHI</name>
<dbReference type="AlphaFoldDB" id="A0A494VX92"/>
<dbReference type="Proteomes" id="UP000270046">
    <property type="component" value="Chromosome"/>
</dbReference>
<keyword evidence="1" id="KW-0472">Membrane</keyword>
<dbReference type="RefSeq" id="WP_119409546.1">
    <property type="nucleotide sequence ID" value="NZ_CP032869.1"/>
</dbReference>
<keyword evidence="1" id="KW-1133">Transmembrane helix</keyword>
<gene>
    <name evidence="2" type="ORF">HYN43_011850</name>
</gene>